<gene>
    <name evidence="1" type="ORF">EXIGLDRAFT_766381</name>
</gene>
<evidence type="ECO:0000313" key="2">
    <source>
        <dbReference type="Proteomes" id="UP000077266"/>
    </source>
</evidence>
<proteinExistence type="predicted"/>
<dbReference type="EMBL" id="KV425960">
    <property type="protein sequence ID" value="KZV95249.1"/>
    <property type="molecule type" value="Genomic_DNA"/>
</dbReference>
<evidence type="ECO:0000313" key="1">
    <source>
        <dbReference type="EMBL" id="KZV95249.1"/>
    </source>
</evidence>
<accession>A0A166AU99</accession>
<dbReference type="InParanoid" id="A0A166AU99"/>
<dbReference type="AlphaFoldDB" id="A0A166AU99"/>
<sequence length="485" mass="54561">MAIDVVVKKQVADNPAAIVHRHLTLLNPLLASYLHKAKTFLVQNLTCQSAIILLKPRFPLDISTAYQRLRALAPATKASNYYAYLRLNATYNDLKSIAQYQAAIALFVTQLHFALAFGIRLKLVIWVEGTDASYHMTALWTEDSIYELWDLVDHALLPHISGCLAVLVGLDLSIPPQCFVQTMAVLQHPAPYLKELALTFRHEGINYGVDELDSDNVLPSRLFARSAPCLTSVRCSGVPLGDIVPAFSGVRWAGIYGALDTQLPAISYTFHNTRTMILWQLCDMESEYGPPADFCPNLDKICFTIIYASPLLESIIDTRPLRYITVRFIEFPESMFASLMRYMEPPLHVTLRMISADDECEDELLGCRLPDNFPGAYHHRLDVTSLSNGFRRTMVFNPDDENKMLDALSSIADRIANLDMPVSQLPTFAARIQVLSRLTTLRLALDGVLLSYVRRCQQTASTTSSLIDCHIRRQLASQFMDNWQL</sequence>
<organism evidence="1 2">
    <name type="scientific">Exidia glandulosa HHB12029</name>
    <dbReference type="NCBI Taxonomy" id="1314781"/>
    <lineage>
        <taxon>Eukaryota</taxon>
        <taxon>Fungi</taxon>
        <taxon>Dikarya</taxon>
        <taxon>Basidiomycota</taxon>
        <taxon>Agaricomycotina</taxon>
        <taxon>Agaricomycetes</taxon>
        <taxon>Auriculariales</taxon>
        <taxon>Exidiaceae</taxon>
        <taxon>Exidia</taxon>
    </lineage>
</organism>
<reference evidence="1 2" key="1">
    <citation type="journal article" date="2016" name="Mol. Biol. Evol.">
        <title>Comparative Genomics of Early-Diverging Mushroom-Forming Fungi Provides Insights into the Origins of Lignocellulose Decay Capabilities.</title>
        <authorList>
            <person name="Nagy L.G."/>
            <person name="Riley R."/>
            <person name="Tritt A."/>
            <person name="Adam C."/>
            <person name="Daum C."/>
            <person name="Floudas D."/>
            <person name="Sun H."/>
            <person name="Yadav J.S."/>
            <person name="Pangilinan J."/>
            <person name="Larsson K.H."/>
            <person name="Matsuura K."/>
            <person name="Barry K."/>
            <person name="Labutti K."/>
            <person name="Kuo R."/>
            <person name="Ohm R.A."/>
            <person name="Bhattacharya S.S."/>
            <person name="Shirouzu T."/>
            <person name="Yoshinaga Y."/>
            <person name="Martin F.M."/>
            <person name="Grigoriev I.V."/>
            <person name="Hibbett D.S."/>
        </authorList>
    </citation>
    <scope>NUCLEOTIDE SEQUENCE [LARGE SCALE GENOMIC DNA]</scope>
    <source>
        <strain evidence="1 2">HHB12029</strain>
    </source>
</reference>
<protein>
    <recommendedName>
        <fullName evidence="3">F-box domain-containing protein</fullName>
    </recommendedName>
</protein>
<name>A0A166AU99_EXIGL</name>
<evidence type="ECO:0008006" key="3">
    <source>
        <dbReference type="Google" id="ProtNLM"/>
    </source>
</evidence>
<keyword evidence="2" id="KW-1185">Reference proteome</keyword>
<dbReference type="Proteomes" id="UP000077266">
    <property type="component" value="Unassembled WGS sequence"/>
</dbReference>